<dbReference type="EMBL" id="NHYE01005187">
    <property type="protein sequence ID" value="PPQ76187.1"/>
    <property type="molecule type" value="Genomic_DNA"/>
</dbReference>
<dbReference type="InterPro" id="IPR052965">
    <property type="entry name" value="Pigment-catalase-like"/>
</dbReference>
<comment type="caution">
    <text evidence="2">The sequence shown here is derived from an EMBL/GenBank/DDBJ whole genome shotgun (WGS) entry which is preliminary data.</text>
</comment>
<dbReference type="Gene3D" id="1.20.1260.10">
    <property type="match status" value="1"/>
</dbReference>
<dbReference type="PANTHER" id="PTHR31694:SF26">
    <property type="entry name" value="OS05G0151100 PROTEIN"/>
    <property type="match status" value="1"/>
</dbReference>
<name>A0A409WCD8_9AGAR</name>
<dbReference type="PANTHER" id="PTHR31694">
    <property type="entry name" value="DESICCATION-LIKE PROTEIN"/>
    <property type="match status" value="1"/>
</dbReference>
<proteinExistence type="predicted"/>
<evidence type="ECO:0000313" key="2">
    <source>
        <dbReference type="EMBL" id="PPQ76187.1"/>
    </source>
</evidence>
<evidence type="ECO:0000313" key="3">
    <source>
        <dbReference type="Proteomes" id="UP000284706"/>
    </source>
</evidence>
<protein>
    <recommendedName>
        <fullName evidence="4">Ferritin-like domain-containing protein</fullName>
    </recommendedName>
</protein>
<dbReference type="InterPro" id="IPR012347">
    <property type="entry name" value="Ferritin-like"/>
</dbReference>
<gene>
    <name evidence="2" type="ORF">CVT26_009361</name>
</gene>
<evidence type="ECO:0008006" key="4">
    <source>
        <dbReference type="Google" id="ProtNLM"/>
    </source>
</evidence>
<keyword evidence="3" id="KW-1185">Reference proteome</keyword>
<sequence length="295" mass="31269">MKLTNALFSTLFVHQAMSVPLTRRAVDDITVLNFALTLEHLENAFYQGALAQFDAKAFTDAGLPPFARGRFLQIADHEKTHVQFLSSNLGAQATQPCNYSFPYTDPKSFTALSQVLEGVGTSAYAGAAQLISNKTYLTVAATILSTEARHASWIAAAVNKFGGWSGPFDVPLGLKQVFSLAAPFITSCPSSNPVLPVKAFPTLTIANPVSGQSSAVSVSKSSQTPTHIAFFTGLDKVFVPIENGQVAVPQNLSGQVYAVATASATDASDEAVVAGPAILLFERDSNDRLIPNNSK</sequence>
<dbReference type="Pfam" id="PF13668">
    <property type="entry name" value="Ferritin_2"/>
    <property type="match status" value="1"/>
</dbReference>
<feature type="chain" id="PRO_5019365731" description="Ferritin-like domain-containing protein" evidence="1">
    <location>
        <begin position="19"/>
        <end position="295"/>
    </location>
</feature>
<dbReference type="CDD" id="cd00657">
    <property type="entry name" value="Ferritin_like"/>
    <property type="match status" value="1"/>
</dbReference>
<dbReference type="InParanoid" id="A0A409WCD8"/>
<feature type="signal peptide" evidence="1">
    <location>
        <begin position="1"/>
        <end position="18"/>
    </location>
</feature>
<dbReference type="InterPro" id="IPR009078">
    <property type="entry name" value="Ferritin-like_SF"/>
</dbReference>
<dbReference type="Proteomes" id="UP000284706">
    <property type="component" value="Unassembled WGS sequence"/>
</dbReference>
<dbReference type="OrthoDB" id="1001765at2759"/>
<reference evidence="2 3" key="1">
    <citation type="journal article" date="2018" name="Evol. Lett.">
        <title>Horizontal gene cluster transfer increased hallucinogenic mushroom diversity.</title>
        <authorList>
            <person name="Reynolds H.T."/>
            <person name="Vijayakumar V."/>
            <person name="Gluck-Thaler E."/>
            <person name="Korotkin H.B."/>
            <person name="Matheny P.B."/>
            <person name="Slot J.C."/>
        </authorList>
    </citation>
    <scope>NUCLEOTIDE SEQUENCE [LARGE SCALE GENOMIC DNA]</scope>
    <source>
        <strain evidence="2 3">SRW20</strain>
    </source>
</reference>
<accession>A0A409WCD8</accession>
<dbReference type="STRING" id="231916.A0A409WCD8"/>
<evidence type="ECO:0000256" key="1">
    <source>
        <dbReference type="SAM" id="SignalP"/>
    </source>
</evidence>
<dbReference type="SUPFAM" id="SSF47240">
    <property type="entry name" value="Ferritin-like"/>
    <property type="match status" value="1"/>
</dbReference>
<keyword evidence="1" id="KW-0732">Signal</keyword>
<organism evidence="2 3">
    <name type="scientific">Gymnopilus dilepis</name>
    <dbReference type="NCBI Taxonomy" id="231916"/>
    <lineage>
        <taxon>Eukaryota</taxon>
        <taxon>Fungi</taxon>
        <taxon>Dikarya</taxon>
        <taxon>Basidiomycota</taxon>
        <taxon>Agaricomycotina</taxon>
        <taxon>Agaricomycetes</taxon>
        <taxon>Agaricomycetidae</taxon>
        <taxon>Agaricales</taxon>
        <taxon>Agaricineae</taxon>
        <taxon>Hymenogastraceae</taxon>
        <taxon>Gymnopilus</taxon>
    </lineage>
</organism>
<dbReference type="AlphaFoldDB" id="A0A409WCD8"/>